<gene>
    <name evidence="1" type="ORF">NDU88_008903</name>
</gene>
<sequence length="66" mass="6979">MPARALTRTDWDGAEVGTAMPLGLPQNNISQWAATGRDPEKHNTAEAKCVLVFWEDVLVGGAGIGS</sequence>
<keyword evidence="2" id="KW-1185">Reference proteome</keyword>
<comment type="caution">
    <text evidence="1">The sequence shown here is derived from an EMBL/GenBank/DDBJ whole genome shotgun (WGS) entry which is preliminary data.</text>
</comment>
<accession>A0AAV7P0P1</accession>
<dbReference type="Proteomes" id="UP001066276">
    <property type="component" value="Chromosome 8"/>
</dbReference>
<evidence type="ECO:0000313" key="1">
    <source>
        <dbReference type="EMBL" id="KAJ1120752.1"/>
    </source>
</evidence>
<dbReference type="AlphaFoldDB" id="A0AAV7P0P1"/>
<evidence type="ECO:0000313" key="2">
    <source>
        <dbReference type="Proteomes" id="UP001066276"/>
    </source>
</evidence>
<name>A0AAV7P0P1_PLEWA</name>
<dbReference type="EMBL" id="JANPWB010000012">
    <property type="protein sequence ID" value="KAJ1120752.1"/>
    <property type="molecule type" value="Genomic_DNA"/>
</dbReference>
<protein>
    <submittedName>
        <fullName evidence="1">Uncharacterized protein</fullName>
    </submittedName>
</protein>
<reference evidence="1" key="1">
    <citation type="journal article" date="2022" name="bioRxiv">
        <title>Sequencing and chromosome-scale assembly of the giantPleurodeles waltlgenome.</title>
        <authorList>
            <person name="Brown T."/>
            <person name="Elewa A."/>
            <person name="Iarovenko S."/>
            <person name="Subramanian E."/>
            <person name="Araus A.J."/>
            <person name="Petzold A."/>
            <person name="Susuki M."/>
            <person name="Suzuki K.-i.T."/>
            <person name="Hayashi T."/>
            <person name="Toyoda A."/>
            <person name="Oliveira C."/>
            <person name="Osipova E."/>
            <person name="Leigh N.D."/>
            <person name="Simon A."/>
            <person name="Yun M.H."/>
        </authorList>
    </citation>
    <scope>NUCLEOTIDE SEQUENCE</scope>
    <source>
        <strain evidence="1">20211129_DDA</strain>
        <tissue evidence="1">Liver</tissue>
    </source>
</reference>
<organism evidence="1 2">
    <name type="scientific">Pleurodeles waltl</name>
    <name type="common">Iberian ribbed newt</name>
    <dbReference type="NCBI Taxonomy" id="8319"/>
    <lineage>
        <taxon>Eukaryota</taxon>
        <taxon>Metazoa</taxon>
        <taxon>Chordata</taxon>
        <taxon>Craniata</taxon>
        <taxon>Vertebrata</taxon>
        <taxon>Euteleostomi</taxon>
        <taxon>Amphibia</taxon>
        <taxon>Batrachia</taxon>
        <taxon>Caudata</taxon>
        <taxon>Salamandroidea</taxon>
        <taxon>Salamandridae</taxon>
        <taxon>Pleurodelinae</taxon>
        <taxon>Pleurodeles</taxon>
    </lineage>
</organism>
<proteinExistence type="predicted"/>